<feature type="domain" description="Carboxylesterase type B" evidence="4">
    <location>
        <begin position="32"/>
        <end position="509"/>
    </location>
</feature>
<accession>A0A6I4WLA5</accession>
<dbReference type="EC" id="3.1.1.-" evidence="3"/>
<dbReference type="Gene3D" id="3.40.50.1820">
    <property type="entry name" value="alpha/beta hydrolase"/>
    <property type="match status" value="1"/>
</dbReference>
<dbReference type="PANTHER" id="PTHR43918">
    <property type="entry name" value="ACETYLCHOLINESTERASE"/>
    <property type="match status" value="1"/>
</dbReference>
<dbReference type="PROSITE" id="PS00122">
    <property type="entry name" value="CARBOXYLESTERASE_B_1"/>
    <property type="match status" value="1"/>
</dbReference>
<feature type="chain" id="PRO_5026378272" description="Carboxylic ester hydrolase" evidence="3">
    <location>
        <begin position="28"/>
        <end position="536"/>
    </location>
</feature>
<feature type="signal peptide" evidence="3">
    <location>
        <begin position="1"/>
        <end position="27"/>
    </location>
</feature>
<name>A0A6I4WLA5_9ACTN</name>
<dbReference type="InterPro" id="IPR002018">
    <property type="entry name" value="CarbesteraseB"/>
</dbReference>
<evidence type="ECO:0000313" key="5">
    <source>
        <dbReference type="EMBL" id="MXQ67402.1"/>
    </source>
</evidence>
<sequence length="536" mass="57157">MALRRWLGTIALAVSVLGGTVAGPVRAAEPQDVVQTGSGAVKGVATAGYRAFHGIPYAKPPLGDLRWRPPQPPAAWTGVRDATGNRTVRCPQHRLSYEPDRPMTEDCLVVDVYTPPGATDADRLPVMVWLHGGGFENGSGADFNAAGFVARADAVVVSVTYRLGALGFLALPGLRAEDPKLNYGLQDQQEALRWVHRNIAAFGGDAGRVTLFGESAGALSTCAHLTIPSSAGLFHRAIMQSGPCEDSQVHAATLAAAEKHGAGFADKAGCPDGPDRLACLRALPAADLVAAAPPLDDPASVQGVPWAPVVDGTFLPGDPADLVRAGKFTRMPVMIGINREEGRLFTALFRLKTDHDLTETEYRAQLDAFGGPLVGGIFALLYPSERYGSPERALAALLTDMMFAHPVQGMASAFSDRVPTFAYEFNEPKAPSVIPTLPDLRCACHASEILYLLDPDSARYDAAQKALADQMIRTWGTFAATGSPTSTTLPAWPGFNRLSSPYRNLNSAGEPDVTRFGAFQNVHQDWFWALVSPFLT</sequence>
<reference evidence="5 6" key="1">
    <citation type="submission" date="2019-12" db="EMBL/GenBank/DDBJ databases">
        <title>Nocardia macrotermitis sp. nov. and Nocardia aurantia sp. nov., isolated from the gut of the fungus growing-termite Macrotermes natalensis.</title>
        <authorList>
            <person name="Christine B."/>
            <person name="Rene B."/>
        </authorList>
    </citation>
    <scope>NUCLEOTIDE SEQUENCE [LARGE SCALE GENOMIC DNA]</scope>
    <source>
        <strain evidence="5 6">DSM 102126</strain>
    </source>
</reference>
<evidence type="ECO:0000256" key="1">
    <source>
        <dbReference type="ARBA" id="ARBA00005964"/>
    </source>
</evidence>
<dbReference type="Pfam" id="PF00135">
    <property type="entry name" value="COesterase"/>
    <property type="match status" value="1"/>
</dbReference>
<dbReference type="AlphaFoldDB" id="A0A6I4WLA5"/>
<keyword evidence="3" id="KW-0732">Signal</keyword>
<dbReference type="OrthoDB" id="4308422at2"/>
<dbReference type="InterPro" id="IPR050654">
    <property type="entry name" value="AChE-related_enzymes"/>
</dbReference>
<comment type="caution">
    <text evidence="5">The sequence shown here is derived from an EMBL/GenBank/DDBJ whole genome shotgun (WGS) entry which is preliminary data.</text>
</comment>
<evidence type="ECO:0000259" key="4">
    <source>
        <dbReference type="Pfam" id="PF00135"/>
    </source>
</evidence>
<keyword evidence="6" id="KW-1185">Reference proteome</keyword>
<protein>
    <recommendedName>
        <fullName evidence="3">Carboxylic ester hydrolase</fullName>
        <ecNumber evidence="3">3.1.1.-</ecNumber>
    </recommendedName>
</protein>
<gene>
    <name evidence="5" type="ORF">GQ466_25625</name>
</gene>
<dbReference type="SUPFAM" id="SSF53474">
    <property type="entry name" value="alpha/beta-Hydrolases"/>
    <property type="match status" value="1"/>
</dbReference>
<keyword evidence="2 3" id="KW-0378">Hydrolase</keyword>
<proteinExistence type="inferred from homology"/>
<organism evidence="5 6">
    <name type="scientific">Actinomadura rayongensis</name>
    <dbReference type="NCBI Taxonomy" id="1429076"/>
    <lineage>
        <taxon>Bacteria</taxon>
        <taxon>Bacillati</taxon>
        <taxon>Actinomycetota</taxon>
        <taxon>Actinomycetes</taxon>
        <taxon>Streptosporangiales</taxon>
        <taxon>Thermomonosporaceae</taxon>
        <taxon>Actinomadura</taxon>
    </lineage>
</organism>
<dbReference type="EMBL" id="WUTW01000007">
    <property type="protein sequence ID" value="MXQ67402.1"/>
    <property type="molecule type" value="Genomic_DNA"/>
</dbReference>
<dbReference type="RefSeq" id="WP_161105591.1">
    <property type="nucleotide sequence ID" value="NZ_JBHLYI010000008.1"/>
</dbReference>
<comment type="similarity">
    <text evidence="1 3">Belongs to the type-B carboxylesterase/lipase family.</text>
</comment>
<evidence type="ECO:0000256" key="3">
    <source>
        <dbReference type="RuleBase" id="RU361235"/>
    </source>
</evidence>
<dbReference type="InterPro" id="IPR029058">
    <property type="entry name" value="AB_hydrolase_fold"/>
</dbReference>
<dbReference type="Proteomes" id="UP000431901">
    <property type="component" value="Unassembled WGS sequence"/>
</dbReference>
<dbReference type="InterPro" id="IPR019826">
    <property type="entry name" value="Carboxylesterase_B_AS"/>
</dbReference>
<dbReference type="GO" id="GO:0052689">
    <property type="term" value="F:carboxylic ester hydrolase activity"/>
    <property type="evidence" value="ECO:0007669"/>
    <property type="project" value="TreeGrafter"/>
</dbReference>
<evidence type="ECO:0000256" key="2">
    <source>
        <dbReference type="ARBA" id="ARBA00022801"/>
    </source>
</evidence>
<evidence type="ECO:0000313" key="6">
    <source>
        <dbReference type="Proteomes" id="UP000431901"/>
    </source>
</evidence>
<dbReference type="PANTHER" id="PTHR43918:SF4">
    <property type="entry name" value="CARBOXYLIC ESTER HYDROLASE"/>
    <property type="match status" value="1"/>
</dbReference>